<proteinExistence type="predicted"/>
<name>A0A2K2FUS4_9SPHN</name>
<protein>
    <submittedName>
        <fullName evidence="1">Uncharacterized protein</fullName>
    </submittedName>
</protein>
<dbReference type="EMBL" id="LYMM01000073">
    <property type="protein sequence ID" value="PNU02533.1"/>
    <property type="molecule type" value="Genomic_DNA"/>
</dbReference>
<sequence>MLCAGFTDSRKALSMADDQLTLPLSDEDLMRMARYRYDQSGRVGADFSDFVQLRDIFPSLLDRMAELVERQNKRVRVPFFDLRDPDDVKRMLKHAGVEQ</sequence>
<dbReference type="Proteomes" id="UP000236327">
    <property type="component" value="Unassembled WGS sequence"/>
</dbReference>
<keyword evidence="2" id="KW-1185">Reference proteome</keyword>
<reference evidence="1 2" key="1">
    <citation type="submission" date="2016-05" db="EMBL/GenBank/DDBJ databases">
        <title>Complete genome sequence of Novosphingobium guangzhouense SA925(T).</title>
        <authorList>
            <person name="Sha S."/>
        </authorList>
    </citation>
    <scope>NUCLEOTIDE SEQUENCE [LARGE SCALE GENOMIC DNA]</scope>
    <source>
        <strain evidence="1 2">SA925</strain>
    </source>
</reference>
<comment type="caution">
    <text evidence="1">The sequence shown here is derived from an EMBL/GenBank/DDBJ whole genome shotgun (WGS) entry which is preliminary data.</text>
</comment>
<organism evidence="1 2">
    <name type="scientific">Novosphingobium guangzhouense</name>
    <dbReference type="NCBI Taxonomy" id="1850347"/>
    <lineage>
        <taxon>Bacteria</taxon>
        <taxon>Pseudomonadati</taxon>
        <taxon>Pseudomonadota</taxon>
        <taxon>Alphaproteobacteria</taxon>
        <taxon>Sphingomonadales</taxon>
        <taxon>Sphingomonadaceae</taxon>
        <taxon>Novosphingobium</taxon>
    </lineage>
</organism>
<evidence type="ECO:0000313" key="1">
    <source>
        <dbReference type="EMBL" id="PNU02533.1"/>
    </source>
</evidence>
<dbReference type="AlphaFoldDB" id="A0A2K2FUS4"/>
<accession>A0A2K2FUS4</accession>
<evidence type="ECO:0000313" key="2">
    <source>
        <dbReference type="Proteomes" id="UP000236327"/>
    </source>
</evidence>
<gene>
    <name evidence="1" type="ORF">A8V01_09140</name>
</gene>